<dbReference type="Proteomes" id="UP000565468">
    <property type="component" value="Unassembled WGS sequence"/>
</dbReference>
<accession>A0A848M993</accession>
<proteinExistence type="predicted"/>
<feature type="transmembrane region" description="Helical" evidence="1">
    <location>
        <begin position="78"/>
        <end position="97"/>
    </location>
</feature>
<comment type="caution">
    <text evidence="2">The sequence shown here is derived from an EMBL/GenBank/DDBJ whole genome shotgun (WGS) entry which is preliminary data.</text>
</comment>
<organism evidence="2 3">
    <name type="scientific">Paenibacillus lemnae</name>
    <dbReference type="NCBI Taxonomy" id="1330551"/>
    <lineage>
        <taxon>Bacteria</taxon>
        <taxon>Bacillati</taxon>
        <taxon>Bacillota</taxon>
        <taxon>Bacilli</taxon>
        <taxon>Bacillales</taxon>
        <taxon>Paenibacillaceae</taxon>
        <taxon>Paenibacillus</taxon>
    </lineage>
</organism>
<reference evidence="2 3" key="1">
    <citation type="submission" date="2020-04" db="EMBL/GenBank/DDBJ databases">
        <title>Paenibacillus algicola sp. nov., a novel marine bacterium producing alginate lyase.</title>
        <authorList>
            <person name="Huang H."/>
        </authorList>
    </citation>
    <scope>NUCLEOTIDE SEQUENCE [LARGE SCALE GENOMIC DNA]</scope>
    <source>
        <strain evidence="2 3">L7-75</strain>
    </source>
</reference>
<evidence type="ECO:0000313" key="2">
    <source>
        <dbReference type="EMBL" id="NMO96740.1"/>
    </source>
</evidence>
<dbReference type="EMBL" id="JABBPN010000012">
    <property type="protein sequence ID" value="NMO96740.1"/>
    <property type="molecule type" value="Genomic_DNA"/>
</dbReference>
<feature type="transmembrane region" description="Helical" evidence="1">
    <location>
        <begin position="118"/>
        <end position="137"/>
    </location>
</feature>
<keyword evidence="3" id="KW-1185">Reference proteome</keyword>
<evidence type="ECO:0008006" key="4">
    <source>
        <dbReference type="Google" id="ProtNLM"/>
    </source>
</evidence>
<feature type="transmembrane region" description="Helical" evidence="1">
    <location>
        <begin position="6"/>
        <end position="29"/>
    </location>
</feature>
<feature type="transmembrane region" description="Helical" evidence="1">
    <location>
        <begin position="41"/>
        <end position="66"/>
    </location>
</feature>
<dbReference type="RefSeq" id="WP_169505533.1">
    <property type="nucleotide sequence ID" value="NZ_JABBPN010000012.1"/>
</dbReference>
<evidence type="ECO:0000256" key="1">
    <source>
        <dbReference type="SAM" id="Phobius"/>
    </source>
</evidence>
<protein>
    <recommendedName>
        <fullName evidence="4">GAP family protein</fullName>
    </recommendedName>
</protein>
<dbReference type="Pfam" id="PF11139">
    <property type="entry name" value="SfLAP"/>
    <property type="match status" value="1"/>
</dbReference>
<gene>
    <name evidence="2" type="ORF">HII30_13320</name>
</gene>
<dbReference type="AlphaFoldDB" id="A0A848M993"/>
<keyword evidence="1" id="KW-0812">Transmembrane</keyword>
<evidence type="ECO:0000313" key="3">
    <source>
        <dbReference type="Proteomes" id="UP000565468"/>
    </source>
</evidence>
<dbReference type="InterPro" id="IPR021315">
    <property type="entry name" value="Gap/Sap"/>
</dbReference>
<keyword evidence="1" id="KW-1133">Transmembrane helix</keyword>
<feature type="transmembrane region" description="Helical" evidence="1">
    <location>
        <begin position="199"/>
        <end position="216"/>
    </location>
</feature>
<sequence length="219" mass="24050">MSSELLLSIGGLSLLDTLSPAIIGVTLYVMITQTTKRGSRLLVYLITVTGLYFVLGLMLMLGLGILMETFTSLLEHRAVSWTLFIAGILLFAISFFIKPSTGKAGQLRPRSAGILPMIALGVSTFILEAGTAFPYFAAIGLMTTSNLALVEWLPILIGYQLVMMLPAILLYMLSSFIGPSVHRWLQRMHNWLVKQSGSMLSWILCIAGLILIFNSLDYL</sequence>
<keyword evidence="1" id="KW-0472">Membrane</keyword>
<feature type="transmembrane region" description="Helical" evidence="1">
    <location>
        <begin position="157"/>
        <end position="178"/>
    </location>
</feature>
<name>A0A848M993_PAELE</name>